<reference evidence="1" key="1">
    <citation type="submission" date="2020-01" db="EMBL/GenBank/DDBJ databases">
        <authorList>
            <person name="Mishra B."/>
        </authorList>
    </citation>
    <scope>NUCLEOTIDE SEQUENCE [LARGE SCALE GENOMIC DNA]</scope>
</reference>
<dbReference type="AlphaFoldDB" id="A0A6D2HTC5"/>
<evidence type="ECO:0000313" key="2">
    <source>
        <dbReference type="Proteomes" id="UP000467841"/>
    </source>
</evidence>
<keyword evidence="2" id="KW-1185">Reference proteome</keyword>
<name>A0A6D2HTC5_9BRAS</name>
<protein>
    <submittedName>
        <fullName evidence="1">Uncharacterized protein</fullName>
    </submittedName>
</protein>
<accession>A0A6D2HTC5</accession>
<organism evidence="1 2">
    <name type="scientific">Microthlaspi erraticum</name>
    <dbReference type="NCBI Taxonomy" id="1685480"/>
    <lineage>
        <taxon>Eukaryota</taxon>
        <taxon>Viridiplantae</taxon>
        <taxon>Streptophyta</taxon>
        <taxon>Embryophyta</taxon>
        <taxon>Tracheophyta</taxon>
        <taxon>Spermatophyta</taxon>
        <taxon>Magnoliopsida</taxon>
        <taxon>eudicotyledons</taxon>
        <taxon>Gunneridae</taxon>
        <taxon>Pentapetalae</taxon>
        <taxon>rosids</taxon>
        <taxon>malvids</taxon>
        <taxon>Brassicales</taxon>
        <taxon>Brassicaceae</taxon>
        <taxon>Coluteocarpeae</taxon>
        <taxon>Microthlaspi</taxon>
    </lineage>
</organism>
<evidence type="ECO:0000313" key="1">
    <source>
        <dbReference type="EMBL" id="CAA7017845.1"/>
    </source>
</evidence>
<proteinExistence type="predicted"/>
<sequence>MLVYSSRYYGVGKEEGSSGVGEALLDQIKKMMAESLIGENRSNKAKGRRLGIRYISPMETRGTIPWHLMVSVTIRPMSTTVAVIPLTQAGAELEGSEKSPTVWLKTWAATK</sequence>
<dbReference type="Proteomes" id="UP000467841">
    <property type="component" value="Unassembled WGS sequence"/>
</dbReference>
<dbReference type="EMBL" id="CACVBM020000333">
    <property type="protein sequence ID" value="CAA7017845.1"/>
    <property type="molecule type" value="Genomic_DNA"/>
</dbReference>
<comment type="caution">
    <text evidence="1">The sequence shown here is derived from an EMBL/GenBank/DDBJ whole genome shotgun (WGS) entry which is preliminary data.</text>
</comment>
<gene>
    <name evidence="1" type="ORF">MERR_LOCUS5080</name>
</gene>